<dbReference type="Proteomes" id="UP001159428">
    <property type="component" value="Unassembled WGS sequence"/>
</dbReference>
<organism evidence="1 2">
    <name type="scientific">Pocillopora meandrina</name>
    <dbReference type="NCBI Taxonomy" id="46732"/>
    <lineage>
        <taxon>Eukaryota</taxon>
        <taxon>Metazoa</taxon>
        <taxon>Cnidaria</taxon>
        <taxon>Anthozoa</taxon>
        <taxon>Hexacorallia</taxon>
        <taxon>Scleractinia</taxon>
        <taxon>Astrocoeniina</taxon>
        <taxon>Pocilloporidae</taxon>
        <taxon>Pocillopora</taxon>
    </lineage>
</organism>
<evidence type="ECO:0000313" key="2">
    <source>
        <dbReference type="Proteomes" id="UP001159428"/>
    </source>
</evidence>
<dbReference type="PANTHER" id="PTHR46791:SF4">
    <property type="match status" value="1"/>
</dbReference>
<feature type="non-terminal residue" evidence="1">
    <location>
        <position position="1"/>
    </location>
</feature>
<accession>A0AAU9XNB4</accession>
<reference evidence="1 2" key="1">
    <citation type="submission" date="2022-05" db="EMBL/GenBank/DDBJ databases">
        <authorList>
            <consortium name="Genoscope - CEA"/>
            <person name="William W."/>
        </authorList>
    </citation>
    <scope>NUCLEOTIDE SEQUENCE [LARGE SCALE GENOMIC DNA]</scope>
</reference>
<dbReference type="EMBL" id="CALNXJ010000054">
    <property type="protein sequence ID" value="CAH3153860.1"/>
    <property type="molecule type" value="Genomic_DNA"/>
</dbReference>
<sequence length="297" mass="33706">KHTLYPLNREFKKAPTSGIGFTTVSQGCKTIEGYLVSQGARVQRWRLRSAIKRVDHISRRVRSMNAIRRHIYNLLSSLTLWHMDGNHKLIPEQPPPLPPSQAINIYFRFATLFLLFLDGDSWFTAVLTVTVAPSFTLGAIRITRLTQSCVSLRVQCLNGDCHHESGATWELKTETWHMLSHIARGPRRGSYITGLSEHNSRIERLWRMPEIAEESGIVASEYFQSLIQRDLEGYSVDPTAYFHDSTDAALQNEVVVPPTRCPLDADSFTIFQASMSEVQGEDPWDMYQLGLLNSIVS</sequence>
<proteinExistence type="predicted"/>
<protein>
    <submittedName>
        <fullName evidence="1">Uncharacterized protein</fullName>
    </submittedName>
</protein>
<comment type="caution">
    <text evidence="1">The sequence shown here is derived from an EMBL/GenBank/DDBJ whole genome shotgun (WGS) entry which is preliminary data.</text>
</comment>
<evidence type="ECO:0000313" key="1">
    <source>
        <dbReference type="EMBL" id="CAH3153860.1"/>
    </source>
</evidence>
<dbReference type="PANTHER" id="PTHR46791">
    <property type="entry name" value="EXPRESSED PROTEIN"/>
    <property type="match status" value="1"/>
</dbReference>
<name>A0AAU9XNB4_9CNID</name>
<dbReference type="AlphaFoldDB" id="A0AAU9XNB4"/>
<gene>
    <name evidence="1" type="ORF">PMEA_00027307</name>
</gene>
<keyword evidence="2" id="KW-1185">Reference proteome</keyword>